<dbReference type="InterPro" id="IPR050158">
    <property type="entry name" value="Ubiquitin_ubiquitin-like"/>
</dbReference>
<dbReference type="Pfam" id="PF00240">
    <property type="entry name" value="ubiquitin"/>
    <property type="match status" value="1"/>
</dbReference>
<keyword evidence="2" id="KW-1133">Transmembrane helix</keyword>
<protein>
    <recommendedName>
        <fullName evidence="3">Ubiquitin-like domain-containing protein</fullName>
    </recommendedName>
</protein>
<dbReference type="EMBL" id="CAUYUJ010020329">
    <property type="protein sequence ID" value="CAK0897415.1"/>
    <property type="molecule type" value="Genomic_DNA"/>
</dbReference>
<evidence type="ECO:0000313" key="4">
    <source>
        <dbReference type="EMBL" id="CAK0897415.1"/>
    </source>
</evidence>
<organism evidence="4 5">
    <name type="scientific">Prorocentrum cordatum</name>
    <dbReference type="NCBI Taxonomy" id="2364126"/>
    <lineage>
        <taxon>Eukaryota</taxon>
        <taxon>Sar</taxon>
        <taxon>Alveolata</taxon>
        <taxon>Dinophyceae</taxon>
        <taxon>Prorocentrales</taxon>
        <taxon>Prorocentraceae</taxon>
        <taxon>Prorocentrum</taxon>
    </lineage>
</organism>
<feature type="domain" description="Ubiquitin-like" evidence="3">
    <location>
        <begin position="213"/>
        <end position="285"/>
    </location>
</feature>
<evidence type="ECO:0000256" key="1">
    <source>
        <dbReference type="SAM" id="MobiDB-lite"/>
    </source>
</evidence>
<dbReference type="SUPFAM" id="SSF54236">
    <property type="entry name" value="Ubiquitin-like"/>
    <property type="match status" value="1"/>
</dbReference>
<dbReference type="Proteomes" id="UP001189429">
    <property type="component" value="Unassembled WGS sequence"/>
</dbReference>
<dbReference type="InterPro" id="IPR000626">
    <property type="entry name" value="Ubiquitin-like_dom"/>
</dbReference>
<feature type="region of interest" description="Disordered" evidence="1">
    <location>
        <begin position="283"/>
        <end position="369"/>
    </location>
</feature>
<dbReference type="PRINTS" id="PR00348">
    <property type="entry name" value="UBIQUITIN"/>
</dbReference>
<dbReference type="InterPro" id="IPR019956">
    <property type="entry name" value="Ubiquitin_dom"/>
</dbReference>
<feature type="compositionally biased region" description="Low complexity" evidence="1">
    <location>
        <begin position="322"/>
        <end position="362"/>
    </location>
</feature>
<sequence>MAARAAEADLELAIQDRRRAEGGGARGEHVRIIQQVPPGLTADGSVEYFACAPVTELQRGRVSTWATMDYRASALGGCAASAMEGFAGPLNETAAADIADACLAISGADATFSYRARCDLVAGCRSSGRECGQPSFFQEVHGSMLASFRAMRACLSGIFAILVVLVVLRVCFSGILLIFVAFCIILELRRRALEHCAIAGGERNSNLYDKAYVNNADWSDSIALGVGATGAIISVKDKIHDRKGTPPDHQCLLFDGGQLADGRELSDCNIKRDCALRMTSRLRGGAPKKARKPGALRDAGVPADEPWDDRPQQLSQDPIEPPSQALLAPPQQALQAQQAPQQVGAKRKAAAPPAAAGAQAEDGAAEAEANKCRNALNAARLSDAERALEMCMRFVV</sequence>
<keyword evidence="5" id="KW-1185">Reference proteome</keyword>
<proteinExistence type="predicted"/>
<name>A0ABN9XCX6_9DINO</name>
<evidence type="ECO:0000313" key="5">
    <source>
        <dbReference type="Proteomes" id="UP001189429"/>
    </source>
</evidence>
<dbReference type="InterPro" id="IPR029071">
    <property type="entry name" value="Ubiquitin-like_domsf"/>
</dbReference>
<reference evidence="4" key="1">
    <citation type="submission" date="2023-10" db="EMBL/GenBank/DDBJ databases">
        <authorList>
            <person name="Chen Y."/>
            <person name="Shah S."/>
            <person name="Dougan E. K."/>
            <person name="Thang M."/>
            <person name="Chan C."/>
        </authorList>
    </citation>
    <scope>NUCLEOTIDE SEQUENCE [LARGE SCALE GENOMIC DNA]</scope>
</reference>
<keyword evidence="2" id="KW-0472">Membrane</keyword>
<dbReference type="Gene3D" id="3.10.20.90">
    <property type="entry name" value="Phosphatidylinositol 3-kinase Catalytic Subunit, Chain A, domain 1"/>
    <property type="match status" value="1"/>
</dbReference>
<evidence type="ECO:0000256" key="2">
    <source>
        <dbReference type="SAM" id="Phobius"/>
    </source>
</evidence>
<evidence type="ECO:0000259" key="3">
    <source>
        <dbReference type="PROSITE" id="PS50053"/>
    </source>
</evidence>
<comment type="caution">
    <text evidence="4">The sequence shown here is derived from an EMBL/GenBank/DDBJ whole genome shotgun (WGS) entry which is preliminary data.</text>
</comment>
<dbReference type="PANTHER" id="PTHR10666">
    <property type="entry name" value="UBIQUITIN"/>
    <property type="match status" value="1"/>
</dbReference>
<accession>A0ABN9XCX6</accession>
<gene>
    <name evidence="4" type="ORF">PCOR1329_LOCUS75600</name>
</gene>
<keyword evidence="2" id="KW-0812">Transmembrane</keyword>
<dbReference type="PROSITE" id="PS50053">
    <property type="entry name" value="UBIQUITIN_2"/>
    <property type="match status" value="1"/>
</dbReference>
<feature type="transmembrane region" description="Helical" evidence="2">
    <location>
        <begin position="158"/>
        <end position="186"/>
    </location>
</feature>